<keyword evidence="8" id="KW-0408">Iron</keyword>
<evidence type="ECO:0000256" key="3">
    <source>
        <dbReference type="ARBA" id="ARBA00005041"/>
    </source>
</evidence>
<dbReference type="Proteomes" id="UP001235939">
    <property type="component" value="Chromosome 02"/>
</dbReference>
<keyword evidence="13" id="KW-1185">Reference proteome</keyword>
<dbReference type="SMART" id="SM00567">
    <property type="entry name" value="EZ_HEAT"/>
    <property type="match status" value="6"/>
</dbReference>
<reference evidence="12 13" key="1">
    <citation type="submission" date="2022-01" db="EMBL/GenBank/DDBJ databases">
        <title>A chromosomal length assembly of Cordylochernes scorpioides.</title>
        <authorList>
            <person name="Zeh D."/>
            <person name="Zeh J."/>
        </authorList>
    </citation>
    <scope>NUCLEOTIDE SEQUENCE [LARGE SCALE GENOMIC DNA]</scope>
    <source>
        <strain evidence="12">IN4F17</strain>
        <tissue evidence="12">Whole Body</tissue>
    </source>
</reference>
<comment type="cofactor">
    <cofactor evidence="2">
        <name>Fe(2+)</name>
        <dbReference type="ChEBI" id="CHEBI:29033"/>
    </cofactor>
</comment>
<keyword evidence="7" id="KW-0560">Oxidoreductase</keyword>
<dbReference type="Pfam" id="PF13646">
    <property type="entry name" value="HEAT_2"/>
    <property type="match status" value="1"/>
</dbReference>
<dbReference type="SUPFAM" id="SSF48371">
    <property type="entry name" value="ARM repeat"/>
    <property type="match status" value="1"/>
</dbReference>
<evidence type="ECO:0000256" key="6">
    <source>
        <dbReference type="ARBA" id="ARBA00022737"/>
    </source>
</evidence>
<comment type="catalytic activity">
    <reaction evidence="1">
        <text>[eIF5A protein]-deoxyhypusine + AH2 + O2 = [eIF5A protein]-hypusine + A + H2O</text>
        <dbReference type="Rhea" id="RHEA:14101"/>
        <dbReference type="Rhea" id="RHEA-COMP:10144"/>
        <dbReference type="Rhea" id="RHEA-COMP:12592"/>
        <dbReference type="ChEBI" id="CHEBI:13193"/>
        <dbReference type="ChEBI" id="CHEBI:15377"/>
        <dbReference type="ChEBI" id="CHEBI:15379"/>
        <dbReference type="ChEBI" id="CHEBI:17499"/>
        <dbReference type="ChEBI" id="CHEBI:82657"/>
        <dbReference type="ChEBI" id="CHEBI:91175"/>
        <dbReference type="EC" id="1.14.99.29"/>
    </reaction>
</comment>
<evidence type="ECO:0000256" key="2">
    <source>
        <dbReference type="ARBA" id="ARBA00001954"/>
    </source>
</evidence>
<evidence type="ECO:0000313" key="13">
    <source>
        <dbReference type="Proteomes" id="UP001235939"/>
    </source>
</evidence>
<proteinExistence type="inferred from homology"/>
<dbReference type="PANTHER" id="PTHR12697">
    <property type="entry name" value="PBS LYASE HEAT-LIKE PROTEIN"/>
    <property type="match status" value="1"/>
</dbReference>
<keyword evidence="10" id="KW-0386">Hypusine biosynthesis</keyword>
<keyword evidence="5" id="KW-0479">Metal-binding</keyword>
<evidence type="ECO:0000259" key="11">
    <source>
        <dbReference type="Pfam" id="PF17906"/>
    </source>
</evidence>
<dbReference type="InterPro" id="IPR016024">
    <property type="entry name" value="ARM-type_fold"/>
</dbReference>
<evidence type="ECO:0000256" key="5">
    <source>
        <dbReference type="ARBA" id="ARBA00022723"/>
    </source>
</evidence>
<dbReference type="Pfam" id="PF17906">
    <property type="entry name" value="HTH_48"/>
    <property type="match status" value="1"/>
</dbReference>
<dbReference type="Gene3D" id="1.10.10.1450">
    <property type="match status" value="1"/>
</dbReference>
<protein>
    <recommendedName>
        <fullName evidence="4">deoxyhypusine monooxygenase</fullName>
        <ecNumber evidence="4">1.14.99.29</ecNumber>
    </recommendedName>
</protein>
<keyword evidence="6" id="KW-0677">Repeat</keyword>
<dbReference type="InterPro" id="IPR041426">
    <property type="entry name" value="Mos1_HTH"/>
</dbReference>
<sequence>MDNKIDDLGKLLCCVERPLKERFRALFALRNLGGKNAIDWISKAFTDKSALLKHELAYCLGQMQDPYANKILISVLGDLDQEPMVRHEADLAKYPFLIIQEKPTMYTFWLLSLISMVQAVPQQPKKKLVFEMSSLSCGAGEALGAIGSPESLEILQKFVTDPRPESSNTLLDDSAYLLLESQKRKTHLITTFYTSLERLDTLLFFYIVALMLNHFFHPVNQLCNSGVVPLSRRLFEPLVDPPGGHLSVAEGLRHNLVHGEVAAIFIQAILDLFKGYPPVCVHWSFMELPLSSPAKCELRSVIRFLNAKNNSPVEIHRQLVEVYGEKCMDIKNVRKWCWEFNEGRINVHDEQRSGRPSLPESTVARIGEMVRANRRITLEIEDGLNEDCSHFSVHKIVSETLGYRKVSARWVDKWLKEAAGRVVQHRNYKFEAVPNMEADAFAADSNMSTDSAPSYPWSGTLAEVNQLGIVAHKLCVATAIYPTMAAQVAETCQLAIERIRWQQHGSSDKERLPNNPFLSVDPAPPLAEQDVESLKSLLVDSTQPLFQRYRAMFALRNLATSEAAQALAEGLYCADSALFRHEIAYVLGQLQDETTADALSKVLADPNESPMVRHECAEAMGSIATPQVTVALRNFLGDPEDVVRESCEVALDISDYNTSAEF</sequence>
<evidence type="ECO:0000256" key="1">
    <source>
        <dbReference type="ARBA" id="ARBA00000068"/>
    </source>
</evidence>
<dbReference type="InterPro" id="IPR027517">
    <property type="entry name" value="Deoxyhypusine_hydroxylase"/>
</dbReference>
<dbReference type="HAMAP" id="MF_03101">
    <property type="entry name" value="Deoxyhypusine_hydroxylase"/>
    <property type="match status" value="1"/>
</dbReference>
<keyword evidence="9" id="KW-0503">Monooxygenase</keyword>
<evidence type="ECO:0000313" key="12">
    <source>
        <dbReference type="EMBL" id="UYV63928.1"/>
    </source>
</evidence>
<evidence type="ECO:0000256" key="4">
    <source>
        <dbReference type="ARBA" id="ARBA00012606"/>
    </source>
</evidence>
<dbReference type="EC" id="1.14.99.29" evidence="4"/>
<accession>A0ABY6K7V5</accession>
<feature type="non-terminal residue" evidence="12">
    <location>
        <position position="1"/>
    </location>
</feature>
<dbReference type="InterPro" id="IPR011989">
    <property type="entry name" value="ARM-like"/>
</dbReference>
<dbReference type="Pfam" id="PF03130">
    <property type="entry name" value="HEAT_PBS"/>
    <property type="match status" value="2"/>
</dbReference>
<evidence type="ECO:0000256" key="10">
    <source>
        <dbReference type="ARBA" id="ARBA00023256"/>
    </source>
</evidence>
<dbReference type="PANTHER" id="PTHR12697:SF5">
    <property type="entry name" value="DEOXYHYPUSINE HYDROXYLASE"/>
    <property type="match status" value="1"/>
</dbReference>
<gene>
    <name evidence="12" type="ORF">LAZ67_2006039</name>
</gene>
<feature type="domain" description="Mos1 transposase HTH" evidence="11">
    <location>
        <begin position="297"/>
        <end position="343"/>
    </location>
</feature>
<dbReference type="InterPro" id="IPR004155">
    <property type="entry name" value="PBS_lyase_HEAT"/>
</dbReference>
<evidence type="ECO:0000256" key="8">
    <source>
        <dbReference type="ARBA" id="ARBA00023004"/>
    </source>
</evidence>
<dbReference type="Gene3D" id="1.25.10.10">
    <property type="entry name" value="Leucine-rich Repeat Variant"/>
    <property type="match status" value="2"/>
</dbReference>
<evidence type="ECO:0000256" key="9">
    <source>
        <dbReference type="ARBA" id="ARBA00023033"/>
    </source>
</evidence>
<organism evidence="12 13">
    <name type="scientific">Cordylochernes scorpioides</name>
    <dbReference type="NCBI Taxonomy" id="51811"/>
    <lineage>
        <taxon>Eukaryota</taxon>
        <taxon>Metazoa</taxon>
        <taxon>Ecdysozoa</taxon>
        <taxon>Arthropoda</taxon>
        <taxon>Chelicerata</taxon>
        <taxon>Arachnida</taxon>
        <taxon>Pseudoscorpiones</taxon>
        <taxon>Cheliferoidea</taxon>
        <taxon>Chernetidae</taxon>
        <taxon>Cordylochernes</taxon>
    </lineage>
</organism>
<dbReference type="EMBL" id="CP092864">
    <property type="protein sequence ID" value="UYV63928.1"/>
    <property type="molecule type" value="Genomic_DNA"/>
</dbReference>
<evidence type="ECO:0000256" key="7">
    <source>
        <dbReference type="ARBA" id="ARBA00023002"/>
    </source>
</evidence>
<comment type="pathway">
    <text evidence="3">Protein modification; eIF5A hypusination.</text>
</comment>
<name>A0ABY6K7V5_9ARAC</name>